<evidence type="ECO:0000313" key="2">
    <source>
        <dbReference type="Proteomes" id="UP000028058"/>
    </source>
</evidence>
<accession>A0A3R7ELD4</accession>
<comment type="caution">
    <text evidence="1">The sequence shown here is derived from an EMBL/GenBank/DDBJ whole genome shotgun (WGS) entry which is preliminary data.</text>
</comment>
<dbReference type="OrthoDB" id="4323984at2"/>
<dbReference type="Proteomes" id="UP000028058">
    <property type="component" value="Unassembled WGS sequence"/>
</dbReference>
<dbReference type="EMBL" id="JNAD02000015">
    <property type="protein sequence ID" value="RKM91926.1"/>
    <property type="molecule type" value="Genomic_DNA"/>
</dbReference>
<keyword evidence="1" id="KW-0808">Transferase</keyword>
<dbReference type="InterPro" id="IPR029063">
    <property type="entry name" value="SAM-dependent_MTases_sf"/>
</dbReference>
<dbReference type="GO" id="GO:0032259">
    <property type="term" value="P:methylation"/>
    <property type="evidence" value="ECO:0007669"/>
    <property type="project" value="UniProtKB-KW"/>
</dbReference>
<sequence length="276" mass="29600">MSTSVSPSTVARAYRLVQPSCRPSSARLSNYLLGGKDHYESDRQLAARLLQVAPWLERAEDLNCRFAGYATAVAADRGVGQFLDLGCGLPRPFGLDLHEVALTYQDRVRVLYVDHDLQVIAHARALMNPGDPVVAAHLPADVLDVDRVLSCAAEVFDLGRPVAVSLHGVLDLCPDDGAVRAMLDVLVAWLPAGSCLSISHLTGDVRPEDVCHVAALYAEAGLPLRPRSRQEVIGFFNGLEVLDPGVTAISEQLRGALAFTHPPEVSAAWSGIAVKP</sequence>
<dbReference type="Pfam" id="PF04672">
    <property type="entry name" value="Methyltransf_19"/>
    <property type="match status" value="1"/>
</dbReference>
<dbReference type="PIRSF" id="PIRSF017393">
    <property type="entry name" value="MTase_SAV2177"/>
    <property type="match status" value="1"/>
</dbReference>
<keyword evidence="2" id="KW-1185">Reference proteome</keyword>
<reference evidence="1 2" key="1">
    <citation type="journal article" date="2014" name="Genome Announc.">
        <title>Draft Genome Sequence of Streptomyces fradiae ATCC 19609, a Strain Highly Sensitive to Antibiotics.</title>
        <authorList>
            <person name="Bekker O.B."/>
            <person name="Klimina K.M."/>
            <person name="Vatlin A.A."/>
            <person name="Zakharevich N.V."/>
            <person name="Kasianov A.S."/>
            <person name="Danilenko V.N."/>
        </authorList>
    </citation>
    <scope>NUCLEOTIDE SEQUENCE [LARGE SCALE GENOMIC DNA]</scope>
    <source>
        <strain evidence="1 2">ATCC 19609</strain>
    </source>
</reference>
<dbReference type="RefSeq" id="WP_050363379.1">
    <property type="nucleotide sequence ID" value="NZ_CP134822.1"/>
</dbReference>
<dbReference type="GO" id="GO:0008168">
    <property type="term" value="F:methyltransferase activity"/>
    <property type="evidence" value="ECO:0007669"/>
    <property type="project" value="UniProtKB-KW"/>
</dbReference>
<gene>
    <name evidence="1" type="ORF">SFRA_026100</name>
</gene>
<evidence type="ECO:0000313" key="1">
    <source>
        <dbReference type="EMBL" id="RKM91926.1"/>
    </source>
</evidence>
<protein>
    <submittedName>
        <fullName evidence="1">SAM-dependent methyltransferase</fullName>
    </submittedName>
</protein>
<proteinExistence type="predicted"/>
<dbReference type="InterPro" id="IPR006764">
    <property type="entry name" value="SAM_dep_MeTrfase_SAV2177_type"/>
</dbReference>
<dbReference type="Gene3D" id="3.40.50.150">
    <property type="entry name" value="Vaccinia Virus protein VP39"/>
    <property type="match status" value="1"/>
</dbReference>
<dbReference type="AlphaFoldDB" id="A0A3R7ELD4"/>
<organism evidence="1 2">
    <name type="scientific">Streptomyces xinghaiensis</name>
    <dbReference type="NCBI Taxonomy" id="1038928"/>
    <lineage>
        <taxon>Bacteria</taxon>
        <taxon>Bacillati</taxon>
        <taxon>Actinomycetota</taxon>
        <taxon>Actinomycetes</taxon>
        <taxon>Kitasatosporales</taxon>
        <taxon>Streptomycetaceae</taxon>
        <taxon>Streptomyces</taxon>
    </lineage>
</organism>
<name>A0A3R7ELD4_9ACTN</name>
<dbReference type="SUPFAM" id="SSF53335">
    <property type="entry name" value="S-adenosyl-L-methionine-dependent methyltransferases"/>
    <property type="match status" value="1"/>
</dbReference>
<keyword evidence="1" id="KW-0489">Methyltransferase</keyword>